<evidence type="ECO:0000313" key="11">
    <source>
        <dbReference type="Proteomes" id="UP001176059"/>
    </source>
</evidence>
<evidence type="ECO:0000256" key="6">
    <source>
        <dbReference type="ARBA" id="ARBA00023065"/>
    </source>
</evidence>
<feature type="transmembrane region" description="Helical" evidence="8">
    <location>
        <begin position="339"/>
        <end position="360"/>
    </location>
</feature>
<dbReference type="PANTHER" id="PTHR31503">
    <property type="entry name" value="VACUOLAR CALCIUM ION TRANSPORTER"/>
    <property type="match status" value="1"/>
</dbReference>
<reference evidence="10" key="2">
    <citation type="journal article" date="2023" name="Proc. Natl. Acad. Sci. U.S.A.">
        <title>A global phylogenomic analysis of the shiitake genus Lentinula.</title>
        <authorList>
            <person name="Sierra-Patev S."/>
            <person name="Min B."/>
            <person name="Naranjo-Ortiz M."/>
            <person name="Looney B."/>
            <person name="Konkel Z."/>
            <person name="Slot J.C."/>
            <person name="Sakamoto Y."/>
            <person name="Steenwyk J.L."/>
            <person name="Rokas A."/>
            <person name="Carro J."/>
            <person name="Camarero S."/>
            <person name="Ferreira P."/>
            <person name="Molpeceres G."/>
            <person name="Ruiz-Duenas F.J."/>
            <person name="Serrano A."/>
            <person name="Henrissat B."/>
            <person name="Drula E."/>
            <person name="Hughes K.W."/>
            <person name="Mata J.L."/>
            <person name="Ishikawa N.K."/>
            <person name="Vargas-Isla R."/>
            <person name="Ushijima S."/>
            <person name="Smith C.A."/>
            <person name="Donoghue J."/>
            <person name="Ahrendt S."/>
            <person name="Andreopoulos W."/>
            <person name="He G."/>
            <person name="LaButti K."/>
            <person name="Lipzen A."/>
            <person name="Ng V."/>
            <person name="Riley R."/>
            <person name="Sandor L."/>
            <person name="Barry K."/>
            <person name="Martinez A.T."/>
            <person name="Xiao Y."/>
            <person name="Gibbons J.G."/>
            <person name="Terashima K."/>
            <person name="Grigoriev I.V."/>
            <person name="Hibbett D."/>
        </authorList>
    </citation>
    <scope>NUCLEOTIDE SEQUENCE</scope>
    <source>
        <strain evidence="10">ET3784</strain>
    </source>
</reference>
<sequence>MSVLVKDFEAHRDYVPFILSRSSSNLLLAIFVFTPLLNVMLLTFIPMSIASHFGNWDVALRFSVSFIATMNLTKFLNEATDSLSNQLDRKHTGLLNVSFGNAVKIVAAIAALLQEYGMLTALYLQILGSILTNILLILGWSFIVAGLKFSMSDFETTAAQASSSVAVIELIKILCYLFIEVDTDSDSKEQWQDELLKSVSRASAILTLVMYFAYLFFQVRYQCSLIKMSIRGVGGIPMRRIIFSSDSLAIVTAFTTFCSELLVASIEELCEKYYFPKSFISLILLPLANADNTSAMKMAMRGQMGVTVDICIGSAIQSIAFMEPLLVIVGWITGHEVHLFFGKFETIVFFSSVLLALTVVKNGKSNYLEGVVLVTLYLIIALACSQL</sequence>
<gene>
    <name evidence="10" type="ORF">DFJ43DRAFT_1006505</name>
</gene>
<keyword evidence="3" id="KW-0813">Transport</keyword>
<dbReference type="GO" id="GO:0015369">
    <property type="term" value="F:calcium:proton antiporter activity"/>
    <property type="evidence" value="ECO:0007669"/>
    <property type="project" value="UniProtKB-ARBA"/>
</dbReference>
<reference evidence="10" key="1">
    <citation type="submission" date="2022-08" db="EMBL/GenBank/DDBJ databases">
        <authorList>
            <consortium name="DOE Joint Genome Institute"/>
            <person name="Min B."/>
            <person name="Sierra-Patev S."/>
            <person name="Naranjo-Ortiz M."/>
            <person name="Looney B."/>
            <person name="Konkel Z."/>
            <person name="Slot J.C."/>
            <person name="Sakamoto Y."/>
            <person name="Steenwyk J.L."/>
            <person name="Rokas A."/>
            <person name="Carro J."/>
            <person name="Camarero S."/>
            <person name="Ferreira P."/>
            <person name="Molpeceres G."/>
            <person name="Ruiz-duenas F.J."/>
            <person name="Serrano A."/>
            <person name="Henrissat B."/>
            <person name="Drula E."/>
            <person name="Hughes K.W."/>
            <person name="Mata J.L."/>
            <person name="Ishikawa N.K."/>
            <person name="Vargas-Isla R."/>
            <person name="Ushijima S."/>
            <person name="Smith C.A."/>
            <person name="Ahrendt S."/>
            <person name="Andreopoulos W."/>
            <person name="He G."/>
            <person name="LaButti K."/>
            <person name="Lipzen A."/>
            <person name="Ng V."/>
            <person name="Riley R."/>
            <person name="Sandor L."/>
            <person name="Barry K."/>
            <person name="Martinez A.T."/>
            <person name="Xiao Y."/>
            <person name="Gibbons J.G."/>
            <person name="Terashima K."/>
            <person name="Hibbett D.S."/>
            <person name="Grigoriev I.V."/>
        </authorList>
    </citation>
    <scope>NUCLEOTIDE SEQUENCE</scope>
    <source>
        <strain evidence="10">ET3784</strain>
    </source>
</reference>
<dbReference type="GO" id="GO:0000329">
    <property type="term" value="C:fungal-type vacuole membrane"/>
    <property type="evidence" value="ECO:0007669"/>
    <property type="project" value="TreeGrafter"/>
</dbReference>
<dbReference type="Pfam" id="PF01699">
    <property type="entry name" value="Na_Ca_ex"/>
    <property type="match status" value="2"/>
</dbReference>
<dbReference type="Gene3D" id="1.20.1420.30">
    <property type="entry name" value="NCX, central ion-binding region"/>
    <property type="match status" value="1"/>
</dbReference>
<keyword evidence="11" id="KW-1185">Reference proteome</keyword>
<dbReference type="EMBL" id="JANVFO010000075">
    <property type="protein sequence ID" value="KAJ3717213.1"/>
    <property type="molecule type" value="Genomic_DNA"/>
</dbReference>
<feature type="transmembrane region" description="Helical" evidence="8">
    <location>
        <begin position="273"/>
        <end position="290"/>
    </location>
</feature>
<feature type="domain" description="Sodium/calcium exchanger membrane region" evidence="9">
    <location>
        <begin position="62"/>
        <end position="219"/>
    </location>
</feature>
<dbReference type="InterPro" id="IPR044880">
    <property type="entry name" value="NCX_ion-bd_dom_sf"/>
</dbReference>
<evidence type="ECO:0000256" key="4">
    <source>
        <dbReference type="ARBA" id="ARBA00022692"/>
    </source>
</evidence>
<comment type="similarity">
    <text evidence="2">Belongs to the Ca(2+):cation antiporter (CaCA) (TC 2.A.19) family.</text>
</comment>
<dbReference type="InterPro" id="IPR004837">
    <property type="entry name" value="NaCa_Exmemb"/>
</dbReference>
<feature type="domain" description="Sodium/calcium exchanger membrane region" evidence="9">
    <location>
        <begin position="248"/>
        <end position="382"/>
    </location>
</feature>
<dbReference type="InterPro" id="IPR004713">
    <property type="entry name" value="CaH_exchang"/>
</dbReference>
<comment type="subcellular location">
    <subcellularLocation>
        <location evidence="1">Endomembrane system</location>
        <topology evidence="1">Multi-pass membrane protein</topology>
    </subcellularLocation>
</comment>
<evidence type="ECO:0000259" key="9">
    <source>
        <dbReference type="Pfam" id="PF01699"/>
    </source>
</evidence>
<feature type="transmembrane region" description="Helical" evidence="8">
    <location>
        <begin position="248"/>
        <end position="267"/>
    </location>
</feature>
<evidence type="ECO:0000256" key="1">
    <source>
        <dbReference type="ARBA" id="ARBA00004127"/>
    </source>
</evidence>
<organism evidence="10 11">
    <name type="scientific">Lentinula guzmanii</name>
    <dbReference type="NCBI Taxonomy" id="2804957"/>
    <lineage>
        <taxon>Eukaryota</taxon>
        <taxon>Fungi</taxon>
        <taxon>Dikarya</taxon>
        <taxon>Basidiomycota</taxon>
        <taxon>Agaricomycotina</taxon>
        <taxon>Agaricomycetes</taxon>
        <taxon>Agaricomycetidae</taxon>
        <taxon>Agaricales</taxon>
        <taxon>Marasmiineae</taxon>
        <taxon>Omphalotaceae</taxon>
        <taxon>Lentinula</taxon>
    </lineage>
</organism>
<evidence type="ECO:0000256" key="5">
    <source>
        <dbReference type="ARBA" id="ARBA00022989"/>
    </source>
</evidence>
<dbReference type="Proteomes" id="UP001176059">
    <property type="component" value="Unassembled WGS sequence"/>
</dbReference>
<name>A0AA38J8B3_9AGAR</name>
<dbReference type="GO" id="GO:0012505">
    <property type="term" value="C:endomembrane system"/>
    <property type="evidence" value="ECO:0007669"/>
    <property type="project" value="UniProtKB-SubCell"/>
</dbReference>
<evidence type="ECO:0000256" key="7">
    <source>
        <dbReference type="ARBA" id="ARBA00023136"/>
    </source>
</evidence>
<keyword evidence="4 8" id="KW-0812">Transmembrane</keyword>
<keyword evidence="6" id="KW-0406">Ion transport</keyword>
<evidence type="ECO:0000256" key="8">
    <source>
        <dbReference type="SAM" id="Phobius"/>
    </source>
</evidence>
<proteinExistence type="inferred from homology"/>
<feature type="transmembrane region" description="Helical" evidence="8">
    <location>
        <begin position="310"/>
        <end position="333"/>
    </location>
</feature>
<dbReference type="GO" id="GO:0006874">
    <property type="term" value="P:intracellular calcium ion homeostasis"/>
    <property type="evidence" value="ECO:0007669"/>
    <property type="project" value="TreeGrafter"/>
</dbReference>
<feature type="transmembrane region" description="Helical" evidence="8">
    <location>
        <begin position="126"/>
        <end position="147"/>
    </location>
</feature>
<dbReference type="PANTHER" id="PTHR31503:SF22">
    <property type="entry name" value="VACUOLAR CALCIUM ION TRANSPORTER"/>
    <property type="match status" value="1"/>
</dbReference>
<feature type="transmembrane region" description="Helical" evidence="8">
    <location>
        <begin position="26"/>
        <end position="47"/>
    </location>
</feature>
<evidence type="ECO:0000313" key="10">
    <source>
        <dbReference type="EMBL" id="KAJ3717213.1"/>
    </source>
</evidence>
<protein>
    <recommendedName>
        <fullName evidence="9">Sodium/calcium exchanger membrane region domain-containing protein</fullName>
    </recommendedName>
</protein>
<evidence type="ECO:0000256" key="3">
    <source>
        <dbReference type="ARBA" id="ARBA00022448"/>
    </source>
</evidence>
<accession>A0AA38J8B3</accession>
<feature type="transmembrane region" description="Helical" evidence="8">
    <location>
        <begin position="93"/>
        <end position="114"/>
    </location>
</feature>
<dbReference type="AlphaFoldDB" id="A0AA38J8B3"/>
<keyword evidence="5 8" id="KW-1133">Transmembrane helix</keyword>
<feature type="transmembrane region" description="Helical" evidence="8">
    <location>
        <begin position="367"/>
        <end position="383"/>
    </location>
</feature>
<feature type="transmembrane region" description="Helical" evidence="8">
    <location>
        <begin position="199"/>
        <end position="217"/>
    </location>
</feature>
<evidence type="ECO:0000256" key="2">
    <source>
        <dbReference type="ARBA" id="ARBA00008170"/>
    </source>
</evidence>
<keyword evidence="7 8" id="KW-0472">Membrane</keyword>
<comment type="caution">
    <text evidence="10">The sequence shown here is derived from an EMBL/GenBank/DDBJ whole genome shotgun (WGS) entry which is preliminary data.</text>
</comment>